<keyword evidence="7 9" id="KW-1133">Transmembrane helix</keyword>
<feature type="transmembrane region" description="Helical" evidence="9">
    <location>
        <begin position="195"/>
        <end position="212"/>
    </location>
</feature>
<evidence type="ECO:0000256" key="4">
    <source>
        <dbReference type="ARBA" id="ARBA00022692"/>
    </source>
</evidence>
<dbReference type="GO" id="GO:0016887">
    <property type="term" value="F:ATP hydrolysis activity"/>
    <property type="evidence" value="ECO:0007669"/>
    <property type="project" value="InterPro"/>
</dbReference>
<dbReference type="SMART" id="SM00382">
    <property type="entry name" value="AAA"/>
    <property type="match status" value="1"/>
</dbReference>
<dbReference type="GO" id="GO:0005524">
    <property type="term" value="F:ATP binding"/>
    <property type="evidence" value="ECO:0007669"/>
    <property type="project" value="UniProtKB-KW"/>
</dbReference>
<feature type="domain" description="ABC transporter" evidence="10">
    <location>
        <begin position="367"/>
        <end position="591"/>
    </location>
</feature>
<dbReference type="AlphaFoldDB" id="A0A075G2H3"/>
<keyword evidence="4 9" id="KW-0812">Transmembrane</keyword>
<evidence type="ECO:0000313" key="12">
    <source>
        <dbReference type="EMBL" id="AIE97704.1"/>
    </source>
</evidence>
<dbReference type="InterPro" id="IPR017871">
    <property type="entry name" value="ABC_transporter-like_CS"/>
</dbReference>
<dbReference type="PANTHER" id="PTHR24221:SF654">
    <property type="entry name" value="ATP-BINDING CASSETTE SUB-FAMILY B MEMBER 6"/>
    <property type="match status" value="1"/>
</dbReference>
<feature type="transmembrane region" description="Helical" evidence="9">
    <location>
        <begin position="165"/>
        <end position="189"/>
    </location>
</feature>
<dbReference type="PROSITE" id="PS50893">
    <property type="entry name" value="ABC_TRANSPORTER_2"/>
    <property type="match status" value="1"/>
</dbReference>
<reference evidence="12" key="1">
    <citation type="journal article" date="2014" name="Genome Biol. Evol.">
        <title>Pangenome evidence for extensive interdomain horizontal transfer affecting lineage core and shell genes in uncultured planktonic thaumarchaeota and euryarchaeota.</title>
        <authorList>
            <person name="Deschamps P."/>
            <person name="Zivanovic Y."/>
            <person name="Moreira D."/>
            <person name="Rodriguez-Valera F."/>
            <person name="Lopez-Garcia P."/>
        </authorList>
    </citation>
    <scope>NUCLEOTIDE SEQUENCE</scope>
</reference>
<proteinExistence type="predicted"/>
<feature type="transmembrane region" description="Helical" evidence="9">
    <location>
        <begin position="283"/>
        <end position="300"/>
    </location>
</feature>
<keyword evidence="5" id="KW-0547">Nucleotide-binding</keyword>
<keyword evidence="3" id="KW-1003">Cell membrane</keyword>
<dbReference type="InterPro" id="IPR003593">
    <property type="entry name" value="AAA+_ATPase"/>
</dbReference>
<accession>A0A075G2H3</accession>
<dbReference type="Pfam" id="PF00664">
    <property type="entry name" value="ABC_membrane"/>
    <property type="match status" value="1"/>
</dbReference>
<dbReference type="SUPFAM" id="SSF52540">
    <property type="entry name" value="P-loop containing nucleoside triphosphate hydrolases"/>
    <property type="match status" value="1"/>
</dbReference>
<dbReference type="PROSITE" id="PS50929">
    <property type="entry name" value="ABC_TM1F"/>
    <property type="match status" value="1"/>
</dbReference>
<dbReference type="InterPro" id="IPR036640">
    <property type="entry name" value="ABC1_TM_sf"/>
</dbReference>
<evidence type="ECO:0000259" key="11">
    <source>
        <dbReference type="PROSITE" id="PS50929"/>
    </source>
</evidence>
<dbReference type="PROSITE" id="PS00211">
    <property type="entry name" value="ABC_TRANSPORTER_1"/>
    <property type="match status" value="1"/>
</dbReference>
<evidence type="ECO:0000256" key="9">
    <source>
        <dbReference type="SAM" id="Phobius"/>
    </source>
</evidence>
<evidence type="ECO:0000256" key="7">
    <source>
        <dbReference type="ARBA" id="ARBA00022989"/>
    </source>
</evidence>
<dbReference type="Gene3D" id="1.20.1560.10">
    <property type="entry name" value="ABC transporter type 1, transmembrane domain"/>
    <property type="match status" value="1"/>
</dbReference>
<dbReference type="Gene3D" id="3.40.50.300">
    <property type="entry name" value="P-loop containing nucleotide triphosphate hydrolases"/>
    <property type="match status" value="1"/>
</dbReference>
<dbReference type="Pfam" id="PF00005">
    <property type="entry name" value="ABC_tran"/>
    <property type="match status" value="1"/>
</dbReference>
<organism evidence="12">
    <name type="scientific">uncultured marine thaumarchaeote KM3_02_B09</name>
    <dbReference type="NCBI Taxonomy" id="1455956"/>
    <lineage>
        <taxon>Archaea</taxon>
        <taxon>Nitrososphaerota</taxon>
        <taxon>environmental samples</taxon>
    </lineage>
</organism>
<evidence type="ECO:0000256" key="2">
    <source>
        <dbReference type="ARBA" id="ARBA00022448"/>
    </source>
</evidence>
<keyword evidence="6" id="KW-0067">ATP-binding</keyword>
<protein>
    <submittedName>
        <fullName evidence="12">ABC transporter protein (ABCC-BAC)</fullName>
    </submittedName>
</protein>
<dbReference type="InterPro" id="IPR011527">
    <property type="entry name" value="ABC1_TM_dom"/>
</dbReference>
<dbReference type="InterPro" id="IPR003439">
    <property type="entry name" value="ABC_transporter-like_ATP-bd"/>
</dbReference>
<evidence type="ECO:0000256" key="3">
    <source>
        <dbReference type="ARBA" id="ARBA00022475"/>
    </source>
</evidence>
<dbReference type="InterPro" id="IPR039421">
    <property type="entry name" value="Type_1_exporter"/>
</dbReference>
<dbReference type="GO" id="GO:0005886">
    <property type="term" value="C:plasma membrane"/>
    <property type="evidence" value="ECO:0007669"/>
    <property type="project" value="UniProtKB-SubCell"/>
</dbReference>
<keyword evidence="2" id="KW-0813">Transport</keyword>
<dbReference type="GO" id="GO:0140359">
    <property type="term" value="F:ABC-type transporter activity"/>
    <property type="evidence" value="ECO:0007669"/>
    <property type="project" value="InterPro"/>
</dbReference>
<evidence type="ECO:0000256" key="6">
    <source>
        <dbReference type="ARBA" id="ARBA00022840"/>
    </source>
</evidence>
<comment type="subcellular location">
    <subcellularLocation>
        <location evidence="1">Cell membrane</location>
        <topology evidence="1">Multi-pass membrane protein</topology>
    </subcellularLocation>
</comment>
<feature type="domain" description="ABC transmembrane type-1" evidence="11">
    <location>
        <begin position="37"/>
        <end position="333"/>
    </location>
</feature>
<gene>
    <name evidence="12" type="primary">ABCC-BAC</name>
</gene>
<feature type="transmembrane region" description="Helical" evidence="9">
    <location>
        <begin position="35"/>
        <end position="60"/>
    </location>
</feature>
<sequence length="594" mass="63811">MSDATEQITTGYEAFTLRQRLAHIGQVARKYAVRLTLVLCILVIAGLAEGVGISAMLPMLSALTQSHQSEPSIVENAVRAALNVFGLAPTLGVLLSVTVGGFVLKAALVMGSMAVVAFSIARTATDLRLQYMRALLKAGWPHFTASPVGTIVNAMAREADGAASLLNSLSMMAAAALNAGALLIVGALISWQVTAAAVVIGAIVLLLIKWTVTVIRRASWQATNAYATLAAKLSDALNGIRMIKAMGREHVIVPVLRTEISVIFSAMWRSAVASHATRVLPEPILVLALGGGLFFAITYWDQPLETLLVMALLFYRGAGQVTTVQQSYAKVVGSESTFLRMMERIARAEEAAEDYSGTRTSALTEDIRLEDVTFAYGENQVLKRVSLTIPASNMTTLFGPSGAGKSTMVDLVLRFYRPQQGRVLVDGVPIDELDVSIWRKQIGYVPQDLFLLHETVLANITLGDPELTEGDAERALRQAGAWEFVSQLSNGLHTVVGERGSTISGGQRQRIAIARALVRQPRLLVLDEPTTALDPRTERELCATLASLRRDMTILAVSHQRAIADISDVVYKVSNGRAELAPESPRVSQAVSGA</sequence>
<evidence type="ECO:0000256" key="5">
    <source>
        <dbReference type="ARBA" id="ARBA00022741"/>
    </source>
</evidence>
<dbReference type="FunFam" id="3.40.50.300:FF:000299">
    <property type="entry name" value="ABC transporter ATP-binding protein/permease"/>
    <property type="match status" value="1"/>
</dbReference>
<evidence type="ECO:0000256" key="1">
    <source>
        <dbReference type="ARBA" id="ARBA00004651"/>
    </source>
</evidence>
<dbReference type="SUPFAM" id="SSF90123">
    <property type="entry name" value="ABC transporter transmembrane region"/>
    <property type="match status" value="1"/>
</dbReference>
<evidence type="ECO:0000256" key="8">
    <source>
        <dbReference type="ARBA" id="ARBA00023136"/>
    </source>
</evidence>
<name>A0A075G2H3_9ARCH</name>
<dbReference type="PANTHER" id="PTHR24221">
    <property type="entry name" value="ATP-BINDING CASSETTE SUB-FAMILY B"/>
    <property type="match status" value="1"/>
</dbReference>
<evidence type="ECO:0000259" key="10">
    <source>
        <dbReference type="PROSITE" id="PS50893"/>
    </source>
</evidence>
<dbReference type="EMBL" id="KF900515">
    <property type="protein sequence ID" value="AIE97704.1"/>
    <property type="molecule type" value="Genomic_DNA"/>
</dbReference>
<dbReference type="InterPro" id="IPR027417">
    <property type="entry name" value="P-loop_NTPase"/>
</dbReference>
<keyword evidence="8 9" id="KW-0472">Membrane</keyword>